<gene>
    <name evidence="2" type="ORF">J2S37_001057</name>
</gene>
<dbReference type="RefSeq" id="WP_277103156.1">
    <property type="nucleotide sequence ID" value="NZ_BAAAJS010000066.1"/>
</dbReference>
<evidence type="ECO:0000313" key="2">
    <source>
        <dbReference type="EMBL" id="MDR7354519.1"/>
    </source>
</evidence>
<dbReference type="Proteomes" id="UP001183619">
    <property type="component" value="Unassembled WGS sequence"/>
</dbReference>
<protein>
    <submittedName>
        <fullName evidence="2">Uncharacterized membrane-anchored protein YjiN (DUF445 family)</fullName>
    </submittedName>
</protein>
<sequence length="430" mass="48047">MTPTRLAVPGPSPEMEAFRRKELRKYKSLATGLLIFAAVIFLACRWYETYVDPDATWVGFVRAASEAGMVGGLADWFAVTALFRYPLGLKIPHTAIIRRKKDQVGEALSGFVGENFLNAELITEKVSQAQVPEKIAQWLVVEENAKKVSREVGKLASNAIQALDPQDAEALIRHQLVDKLAQPEWAPPVGRILDQLIDGGHVEPIVDQLIEWGHKKALSSEAFIVRLLDERAPSWAPKFINELVGDKVYRELITWTESVCADKNHEARQAIRNFFVKFAHDLQHDPVMIAKVEDFKADVMASKPVHDAAGMLWKSARANIVAACEDPSSMLRVKIVELCMQWGSRLNSDEQMRDKLDQRITGWAAFLADNYADEVTSIISETIERWDANEASEKIELMVGKDLQYIRVNGTVVGALAGLVIYSVSHLLFG</sequence>
<proteinExistence type="predicted"/>
<dbReference type="InterPro" id="IPR007383">
    <property type="entry name" value="DUF445"/>
</dbReference>
<accession>A0ABU2B7D3</accession>
<reference evidence="2 3" key="1">
    <citation type="submission" date="2023-07" db="EMBL/GenBank/DDBJ databases">
        <title>Sequencing the genomes of 1000 actinobacteria strains.</title>
        <authorList>
            <person name="Klenk H.-P."/>
        </authorList>
    </citation>
    <scope>NUCLEOTIDE SEQUENCE [LARGE SCALE GENOMIC DNA]</scope>
    <source>
        <strain evidence="2 3">DSM 44508</strain>
    </source>
</reference>
<keyword evidence="1" id="KW-1133">Transmembrane helix</keyword>
<comment type="caution">
    <text evidence="2">The sequence shown here is derived from an EMBL/GenBank/DDBJ whole genome shotgun (WGS) entry which is preliminary data.</text>
</comment>
<dbReference type="EMBL" id="JAVDYF010000001">
    <property type="protein sequence ID" value="MDR7354519.1"/>
    <property type="molecule type" value="Genomic_DNA"/>
</dbReference>
<dbReference type="Pfam" id="PF04286">
    <property type="entry name" value="DUF445"/>
    <property type="match status" value="1"/>
</dbReference>
<evidence type="ECO:0000313" key="3">
    <source>
        <dbReference type="Proteomes" id="UP001183619"/>
    </source>
</evidence>
<feature type="transmembrane region" description="Helical" evidence="1">
    <location>
        <begin position="60"/>
        <end position="83"/>
    </location>
</feature>
<keyword evidence="1" id="KW-0812">Transmembrane</keyword>
<dbReference type="PANTHER" id="PTHR38442:SF1">
    <property type="entry name" value="INNER MEMBRANE PROTEIN"/>
    <property type="match status" value="1"/>
</dbReference>
<keyword evidence="3" id="KW-1185">Reference proteome</keyword>
<dbReference type="PANTHER" id="PTHR38442">
    <property type="entry name" value="INNER MEMBRANE PROTEIN-RELATED"/>
    <property type="match status" value="1"/>
</dbReference>
<keyword evidence="1" id="KW-0472">Membrane</keyword>
<name>A0ABU2B7D3_9CORY</name>
<evidence type="ECO:0000256" key="1">
    <source>
        <dbReference type="SAM" id="Phobius"/>
    </source>
</evidence>
<feature type="transmembrane region" description="Helical" evidence="1">
    <location>
        <begin position="408"/>
        <end position="429"/>
    </location>
</feature>
<organism evidence="2 3">
    <name type="scientific">Corynebacterium felinum</name>
    <dbReference type="NCBI Taxonomy" id="131318"/>
    <lineage>
        <taxon>Bacteria</taxon>
        <taxon>Bacillati</taxon>
        <taxon>Actinomycetota</taxon>
        <taxon>Actinomycetes</taxon>
        <taxon>Mycobacteriales</taxon>
        <taxon>Corynebacteriaceae</taxon>
        <taxon>Corynebacterium</taxon>
    </lineage>
</organism>
<feature type="transmembrane region" description="Helical" evidence="1">
    <location>
        <begin position="29"/>
        <end position="48"/>
    </location>
</feature>